<gene>
    <name evidence="1" type="ORF">YOLOSWAG_297</name>
</gene>
<protein>
    <submittedName>
        <fullName evidence="1">Uncharacterized protein</fullName>
    </submittedName>
</protein>
<reference evidence="1 2" key="1">
    <citation type="submission" date="2017-01" db="EMBL/GenBank/DDBJ databases">
        <authorList>
            <person name="Mah S.A."/>
            <person name="Swanson W.J."/>
            <person name="Moy G.W."/>
            <person name="Vacquier V.D."/>
        </authorList>
    </citation>
    <scope>NUCLEOTIDE SEQUENCE [LARGE SCALE GENOMIC DNA]</scope>
</reference>
<evidence type="ECO:0000313" key="2">
    <source>
        <dbReference type="Proteomes" id="UP000221250"/>
    </source>
</evidence>
<dbReference type="EMBL" id="KY448244">
    <property type="protein sequence ID" value="AQT28767.1"/>
    <property type="molecule type" value="Genomic_DNA"/>
</dbReference>
<proteinExistence type="predicted"/>
<evidence type="ECO:0000313" key="1">
    <source>
        <dbReference type="EMBL" id="AQT28767.1"/>
    </source>
</evidence>
<accession>A0A1S6L3L3</accession>
<keyword evidence="2" id="KW-1185">Reference proteome</keyword>
<sequence>MKINLEDLYTVQCELLKPFSPSQEFALINLLLENVDDNELEKFGHNVVHAYPHLDRLYSGFVNASQNVSNVVPFAVPVTDSDHAMEDLLHDSEGQLSLAPDLIAILDQAFERIPEREVHVDELNFPVERTELAVGHIAQAAMSALRSGLAPIVVRASKDQRANRIDRLLTFKALGSVFNTDVREQIPESRWQRPQSMWQRAHIDQIVSRMSARQPEADYTITMARQPGKASMVNMLKARATN</sequence>
<dbReference type="Proteomes" id="UP000221250">
    <property type="component" value="Segment"/>
</dbReference>
<organism evidence="1 2">
    <name type="scientific">Erwinia phage vB_EamM_Yoloswag</name>
    <dbReference type="NCBI Taxonomy" id="1958956"/>
    <lineage>
        <taxon>Viruses</taxon>
        <taxon>Duplodnaviria</taxon>
        <taxon>Heunggongvirae</taxon>
        <taxon>Uroviricota</taxon>
        <taxon>Caudoviricetes</taxon>
        <taxon>Yoloswagvirus</taxon>
        <taxon>Yoloswagvirus yoloswag</taxon>
    </lineage>
</organism>
<name>A0A1S6L3L3_9CAUD</name>